<sequence>MTVSSISDIEIILWCTWALTVTHKACEYTEWKFNVEKTGGDPVIPSPNLDIDLVMACDQLVDHLIKAYKNPIQMQINVARYSKLISLKDTRHNEEREEKLLERCPPGHEGTKLVEIPATILDASSAIIAWYVPDTPTNATQKEIWVASDLLTPILKKSVKLDSNWRTNQEWFKPSSENDVLTPGCINLSLAWFQQGHENLSDLEASASLKGASSEKILKAIARPAAIATVALRVMHPEQYWAVKGDWIAWAWHMRDSIHVYAGVLSCGWARVDYKQ</sequence>
<dbReference type="AlphaFoldDB" id="A0A9P7J719"/>
<name>A0A9P7J719_9AGAM</name>
<dbReference type="OrthoDB" id="2672419at2759"/>
<dbReference type="EMBL" id="JABBWG010000049">
    <property type="protein sequence ID" value="KAG1805953.1"/>
    <property type="molecule type" value="Genomic_DNA"/>
</dbReference>
<comment type="caution">
    <text evidence="2">The sequence shown here is derived from an EMBL/GenBank/DDBJ whole genome shotgun (WGS) entry which is preliminary data.</text>
</comment>
<reference evidence="2" key="1">
    <citation type="journal article" date="2020" name="New Phytol.">
        <title>Comparative genomics reveals dynamic genome evolution in host specialist ectomycorrhizal fungi.</title>
        <authorList>
            <person name="Lofgren L.A."/>
            <person name="Nguyen N.H."/>
            <person name="Vilgalys R."/>
            <person name="Ruytinx J."/>
            <person name="Liao H.L."/>
            <person name="Branco S."/>
            <person name="Kuo A."/>
            <person name="LaButti K."/>
            <person name="Lipzen A."/>
            <person name="Andreopoulos W."/>
            <person name="Pangilinan J."/>
            <person name="Riley R."/>
            <person name="Hundley H."/>
            <person name="Na H."/>
            <person name="Barry K."/>
            <person name="Grigoriev I.V."/>
            <person name="Stajich J.E."/>
            <person name="Kennedy P.G."/>
        </authorList>
    </citation>
    <scope>NUCLEOTIDE SEQUENCE</scope>
    <source>
        <strain evidence="2">MN1</strain>
    </source>
</reference>
<dbReference type="RefSeq" id="XP_041187529.1">
    <property type="nucleotide sequence ID" value="XM_041333489.1"/>
</dbReference>
<dbReference type="Proteomes" id="UP000807769">
    <property type="component" value="Unassembled WGS sequence"/>
</dbReference>
<evidence type="ECO:0000313" key="2">
    <source>
        <dbReference type="EMBL" id="KAG1805953.1"/>
    </source>
</evidence>
<evidence type="ECO:0000256" key="1">
    <source>
        <dbReference type="SAM" id="SignalP"/>
    </source>
</evidence>
<accession>A0A9P7J719</accession>
<gene>
    <name evidence="2" type="ORF">BJ212DRAFT_1303821</name>
</gene>
<evidence type="ECO:0000313" key="3">
    <source>
        <dbReference type="Proteomes" id="UP000807769"/>
    </source>
</evidence>
<proteinExistence type="predicted"/>
<dbReference type="GeneID" id="64627506"/>
<organism evidence="2 3">
    <name type="scientific">Suillus subaureus</name>
    <dbReference type="NCBI Taxonomy" id="48587"/>
    <lineage>
        <taxon>Eukaryota</taxon>
        <taxon>Fungi</taxon>
        <taxon>Dikarya</taxon>
        <taxon>Basidiomycota</taxon>
        <taxon>Agaricomycotina</taxon>
        <taxon>Agaricomycetes</taxon>
        <taxon>Agaricomycetidae</taxon>
        <taxon>Boletales</taxon>
        <taxon>Suillineae</taxon>
        <taxon>Suillaceae</taxon>
        <taxon>Suillus</taxon>
    </lineage>
</organism>
<feature type="chain" id="PRO_5040236617" evidence="1">
    <location>
        <begin position="19"/>
        <end position="276"/>
    </location>
</feature>
<keyword evidence="1" id="KW-0732">Signal</keyword>
<keyword evidence="3" id="KW-1185">Reference proteome</keyword>
<protein>
    <submittedName>
        <fullName evidence="2">Uncharacterized protein</fullName>
    </submittedName>
</protein>
<feature type="signal peptide" evidence="1">
    <location>
        <begin position="1"/>
        <end position="18"/>
    </location>
</feature>